<organism evidence="13 14">
    <name type="scientific">Pelotomaculum isophthalicicum JI</name>
    <dbReference type="NCBI Taxonomy" id="947010"/>
    <lineage>
        <taxon>Bacteria</taxon>
        <taxon>Bacillati</taxon>
        <taxon>Bacillota</taxon>
        <taxon>Clostridia</taxon>
        <taxon>Eubacteriales</taxon>
        <taxon>Desulfotomaculaceae</taxon>
        <taxon>Pelotomaculum</taxon>
    </lineage>
</organism>
<evidence type="ECO:0000256" key="3">
    <source>
        <dbReference type="ARBA" id="ARBA00012961"/>
    </source>
</evidence>
<evidence type="ECO:0000256" key="4">
    <source>
        <dbReference type="ARBA" id="ARBA00016296"/>
    </source>
</evidence>
<dbReference type="Gene3D" id="3.30.63.10">
    <property type="entry name" value="Guanylate Kinase phosphate binding domain"/>
    <property type="match status" value="1"/>
</dbReference>
<feature type="domain" description="Guanylate kinase-like" evidence="12">
    <location>
        <begin position="5"/>
        <end position="183"/>
    </location>
</feature>
<dbReference type="GO" id="GO:0004385">
    <property type="term" value="F:GMP kinase activity"/>
    <property type="evidence" value="ECO:0007669"/>
    <property type="project" value="UniProtKB-UniRule"/>
</dbReference>
<evidence type="ECO:0000259" key="12">
    <source>
        <dbReference type="PROSITE" id="PS50052"/>
    </source>
</evidence>
<dbReference type="Gene3D" id="3.40.50.300">
    <property type="entry name" value="P-loop containing nucleotide triphosphate hydrolases"/>
    <property type="match status" value="1"/>
</dbReference>
<evidence type="ECO:0000256" key="5">
    <source>
        <dbReference type="ARBA" id="ARBA00022679"/>
    </source>
</evidence>
<evidence type="ECO:0000256" key="8">
    <source>
        <dbReference type="ARBA" id="ARBA00022840"/>
    </source>
</evidence>
<keyword evidence="7 11" id="KW-0418">Kinase</keyword>
<dbReference type="InterPro" id="IPR020590">
    <property type="entry name" value="Guanylate_kinase_CS"/>
</dbReference>
<dbReference type="Proteomes" id="UP001154312">
    <property type="component" value="Unassembled WGS sequence"/>
</dbReference>
<evidence type="ECO:0000256" key="1">
    <source>
        <dbReference type="ARBA" id="ARBA00003531"/>
    </source>
</evidence>
<keyword evidence="14" id="KW-1185">Reference proteome</keyword>
<evidence type="ECO:0000256" key="11">
    <source>
        <dbReference type="HAMAP-Rule" id="MF_00328"/>
    </source>
</evidence>
<dbReference type="InterPro" id="IPR027417">
    <property type="entry name" value="P-loop_NTPase"/>
</dbReference>
<dbReference type="EC" id="2.7.4.8" evidence="3 11"/>
<keyword evidence="5 11" id="KW-0808">Transferase</keyword>
<feature type="binding site" evidence="11">
    <location>
        <begin position="12"/>
        <end position="19"/>
    </location>
    <ligand>
        <name>ATP</name>
        <dbReference type="ChEBI" id="CHEBI:30616"/>
    </ligand>
</feature>
<evidence type="ECO:0000313" key="14">
    <source>
        <dbReference type="Proteomes" id="UP001154312"/>
    </source>
</evidence>
<proteinExistence type="inferred from homology"/>
<dbReference type="InterPro" id="IPR008145">
    <property type="entry name" value="GK/Ca_channel_bsu"/>
</dbReference>
<comment type="function">
    <text evidence="1 11">Essential for recycling GMP and indirectly, cGMP.</text>
</comment>
<evidence type="ECO:0000256" key="9">
    <source>
        <dbReference type="ARBA" id="ARBA00030128"/>
    </source>
</evidence>
<sequence>MQEKGLLLVLSGPSGAGKGTISLALQKENPSLRLSVSATTRQPRKDEVDGLHYHFLKKEVFKNLINNDQLLEWAEVYGNYYGTLRRFVQESLEQGDDVMLEIDIQGALQVRQNFPDAVLIFIAPPSKSELRSRLISRDTDSKEEIEKRLGCAISEMELARQYDFIVINDDISKALEKVRAVITVEKLRPRYHELFFMQFKQ</sequence>
<evidence type="ECO:0000256" key="10">
    <source>
        <dbReference type="ARBA" id="ARBA00048594"/>
    </source>
</evidence>
<protein>
    <recommendedName>
        <fullName evidence="4 11">Guanylate kinase</fullName>
        <ecNumber evidence="3 11">2.7.4.8</ecNumber>
    </recommendedName>
    <alternativeName>
        <fullName evidence="9 11">GMP kinase</fullName>
    </alternativeName>
</protein>
<dbReference type="PANTHER" id="PTHR23117">
    <property type="entry name" value="GUANYLATE KINASE-RELATED"/>
    <property type="match status" value="1"/>
</dbReference>
<dbReference type="HAMAP" id="MF_00328">
    <property type="entry name" value="Guanylate_kinase"/>
    <property type="match status" value="1"/>
</dbReference>
<comment type="similarity">
    <text evidence="2 11">Belongs to the guanylate kinase family.</text>
</comment>
<accession>A0A9X4JVU3</accession>
<keyword evidence="8 11" id="KW-0067">ATP-binding</keyword>
<comment type="subcellular location">
    <subcellularLocation>
        <location evidence="11">Cytoplasm</location>
    </subcellularLocation>
</comment>
<gene>
    <name evidence="11 13" type="primary">gmk</name>
    <name evidence="13" type="ORF">L7E55_06560</name>
</gene>
<reference evidence="13" key="1">
    <citation type="submission" date="2022-02" db="EMBL/GenBank/DDBJ databases">
        <authorList>
            <person name="Leng L."/>
        </authorList>
    </citation>
    <scope>NUCLEOTIDE SEQUENCE</scope>
    <source>
        <strain evidence="13">JI</strain>
    </source>
</reference>
<keyword evidence="6 11" id="KW-0547">Nucleotide-binding</keyword>
<dbReference type="PROSITE" id="PS00856">
    <property type="entry name" value="GUANYLATE_KINASE_1"/>
    <property type="match status" value="1"/>
</dbReference>
<dbReference type="GO" id="GO:0005829">
    <property type="term" value="C:cytosol"/>
    <property type="evidence" value="ECO:0007669"/>
    <property type="project" value="TreeGrafter"/>
</dbReference>
<dbReference type="SMART" id="SM00072">
    <property type="entry name" value="GuKc"/>
    <property type="match status" value="1"/>
</dbReference>
<evidence type="ECO:0000256" key="6">
    <source>
        <dbReference type="ARBA" id="ARBA00022741"/>
    </source>
</evidence>
<dbReference type="PANTHER" id="PTHR23117:SF13">
    <property type="entry name" value="GUANYLATE KINASE"/>
    <property type="match status" value="1"/>
</dbReference>
<dbReference type="InterPro" id="IPR008144">
    <property type="entry name" value="Guanylate_kin-like_dom"/>
</dbReference>
<dbReference type="NCBIfam" id="TIGR03263">
    <property type="entry name" value="guanyl_kin"/>
    <property type="match status" value="1"/>
</dbReference>
<dbReference type="GO" id="GO:0005524">
    <property type="term" value="F:ATP binding"/>
    <property type="evidence" value="ECO:0007669"/>
    <property type="project" value="UniProtKB-UniRule"/>
</dbReference>
<comment type="catalytic activity">
    <reaction evidence="10 11">
        <text>GMP + ATP = GDP + ADP</text>
        <dbReference type="Rhea" id="RHEA:20780"/>
        <dbReference type="ChEBI" id="CHEBI:30616"/>
        <dbReference type="ChEBI" id="CHEBI:58115"/>
        <dbReference type="ChEBI" id="CHEBI:58189"/>
        <dbReference type="ChEBI" id="CHEBI:456216"/>
        <dbReference type="EC" id="2.7.4.8"/>
    </reaction>
</comment>
<comment type="caution">
    <text evidence="13">The sequence shown here is derived from an EMBL/GenBank/DDBJ whole genome shotgun (WGS) entry which is preliminary data.</text>
</comment>
<dbReference type="FunFam" id="3.30.63.10:FF:000002">
    <property type="entry name" value="Guanylate kinase 1"/>
    <property type="match status" value="1"/>
</dbReference>
<dbReference type="EMBL" id="JAKOAV010000009">
    <property type="protein sequence ID" value="MDF9408022.1"/>
    <property type="molecule type" value="Genomic_DNA"/>
</dbReference>
<keyword evidence="11" id="KW-0963">Cytoplasm</keyword>
<name>A0A9X4JVU3_9FIRM</name>
<dbReference type="CDD" id="cd00071">
    <property type="entry name" value="GMPK"/>
    <property type="match status" value="1"/>
</dbReference>
<evidence type="ECO:0000256" key="7">
    <source>
        <dbReference type="ARBA" id="ARBA00022777"/>
    </source>
</evidence>
<dbReference type="PROSITE" id="PS50052">
    <property type="entry name" value="GUANYLATE_KINASE_2"/>
    <property type="match status" value="1"/>
</dbReference>
<evidence type="ECO:0000256" key="2">
    <source>
        <dbReference type="ARBA" id="ARBA00005790"/>
    </source>
</evidence>
<dbReference type="SUPFAM" id="SSF52540">
    <property type="entry name" value="P-loop containing nucleoside triphosphate hydrolases"/>
    <property type="match status" value="1"/>
</dbReference>
<dbReference type="AlphaFoldDB" id="A0A9X4JVU3"/>
<dbReference type="Pfam" id="PF00625">
    <property type="entry name" value="Guanylate_kin"/>
    <property type="match status" value="1"/>
</dbReference>
<dbReference type="InterPro" id="IPR017665">
    <property type="entry name" value="Guanylate_kinase"/>
</dbReference>
<evidence type="ECO:0000313" key="13">
    <source>
        <dbReference type="EMBL" id="MDF9408022.1"/>
    </source>
</evidence>